<comment type="caution">
    <text evidence="2">The sequence shown here is derived from an EMBL/GenBank/DDBJ whole genome shotgun (WGS) entry which is preliminary data.</text>
</comment>
<sequence>MNIVGIDIGGTTIKADLYRSDGRSLNEFREVTTEIDFEKKTNQILEQVCQLIAFYKEKFELDGVAISSAGVVDSQAGKISYAGYTIPGYIGTDFRSRVLKEFGLPIAIENDVNCAALGEAWLGAAKGHASAVMITVGTGIGGGIIYDGKIVNGSTYTAGEVGYLPMEDGQDWQSQASTTALLALYSQKTGEQGHTGRSFFAAVDQGDKLAQETLDIFLGRLAKGLLTLSYILNPEVLIVGGGILARSELILPRLESLMKQQVVDPRFLPRELVAAALGNEAGRLGAVQHFLNQEKKSV</sequence>
<dbReference type="Proteomes" id="UP000280549">
    <property type="component" value="Unassembled WGS sequence"/>
</dbReference>
<keyword evidence="2" id="KW-0418">Kinase</keyword>
<accession>A0A428AKY1</accession>
<name>A0A428AKY1_STRSA</name>
<dbReference type="Gene3D" id="3.30.420.40">
    <property type="match status" value="2"/>
</dbReference>
<proteinExistence type="inferred from homology"/>
<dbReference type="EC" id="2.7.1.85" evidence="2"/>
<dbReference type="EMBL" id="RJMR01000007">
    <property type="protein sequence ID" value="RSI23256.1"/>
    <property type="molecule type" value="Genomic_DNA"/>
</dbReference>
<dbReference type="PANTHER" id="PTHR18964">
    <property type="entry name" value="ROK (REPRESSOR, ORF, KINASE) FAMILY"/>
    <property type="match status" value="1"/>
</dbReference>
<dbReference type="Pfam" id="PF00480">
    <property type="entry name" value="ROK"/>
    <property type="match status" value="1"/>
</dbReference>
<evidence type="ECO:0000256" key="1">
    <source>
        <dbReference type="ARBA" id="ARBA00006479"/>
    </source>
</evidence>
<reference evidence="2 3" key="1">
    <citation type="submission" date="2018-11" db="EMBL/GenBank/DDBJ databases">
        <title>Species Designations Belie Phenotypic and Genotypic Heterogeneity in Oral Streptococci.</title>
        <authorList>
            <person name="Velsko I."/>
        </authorList>
    </citation>
    <scope>NUCLEOTIDE SEQUENCE [LARGE SCALE GENOMIC DNA]</scope>
    <source>
        <strain evidence="2 3">BCC20</strain>
    </source>
</reference>
<dbReference type="RefSeq" id="WP_002901996.1">
    <property type="nucleotide sequence ID" value="NZ_CBCSBD010000002.1"/>
</dbReference>
<evidence type="ECO:0000313" key="2">
    <source>
        <dbReference type="EMBL" id="RSI23256.1"/>
    </source>
</evidence>
<gene>
    <name evidence="2" type="primary">bglK</name>
    <name evidence="2" type="ORF">D8881_09235</name>
</gene>
<organism evidence="2 3">
    <name type="scientific">Streptococcus sanguinis</name>
    <dbReference type="NCBI Taxonomy" id="1305"/>
    <lineage>
        <taxon>Bacteria</taxon>
        <taxon>Bacillati</taxon>
        <taxon>Bacillota</taxon>
        <taxon>Bacilli</taxon>
        <taxon>Lactobacillales</taxon>
        <taxon>Streptococcaceae</taxon>
        <taxon>Streptococcus</taxon>
    </lineage>
</organism>
<evidence type="ECO:0000313" key="3">
    <source>
        <dbReference type="Proteomes" id="UP000280549"/>
    </source>
</evidence>
<dbReference type="PANTHER" id="PTHR18964:SF165">
    <property type="entry name" value="BETA-GLUCOSIDE KINASE"/>
    <property type="match status" value="1"/>
</dbReference>
<dbReference type="InterPro" id="IPR000600">
    <property type="entry name" value="ROK"/>
</dbReference>
<keyword evidence="2" id="KW-0808">Transferase</keyword>
<protein>
    <submittedName>
        <fullName evidence="2">Beta-glucoside kinase</fullName>
        <ecNumber evidence="2">2.7.1.85</ecNumber>
    </submittedName>
</protein>
<dbReference type="InterPro" id="IPR043129">
    <property type="entry name" value="ATPase_NBD"/>
</dbReference>
<dbReference type="AlphaFoldDB" id="A0A428AKY1"/>
<dbReference type="GeneID" id="48424552"/>
<comment type="similarity">
    <text evidence="1">Belongs to the ROK (NagC/XylR) family.</text>
</comment>
<dbReference type="GO" id="GO:0047700">
    <property type="term" value="F:beta-glucoside kinase activity"/>
    <property type="evidence" value="ECO:0007669"/>
    <property type="project" value="UniProtKB-EC"/>
</dbReference>
<dbReference type="SUPFAM" id="SSF53067">
    <property type="entry name" value="Actin-like ATPase domain"/>
    <property type="match status" value="1"/>
</dbReference>